<accession>A0A2V4WFZ6</accession>
<protein>
    <submittedName>
        <fullName evidence="1">Uncharacterized protein</fullName>
    </submittedName>
</protein>
<dbReference type="AlphaFoldDB" id="A0A2V4WFZ6"/>
<reference evidence="1 2" key="1">
    <citation type="submission" date="2018-06" db="EMBL/GenBank/DDBJ databases">
        <title>Genomic Encyclopedia of Type Strains, Phase III (KMG-III): the genomes of soil and plant-associated and newly described type strains.</title>
        <authorList>
            <person name="Whitman W."/>
        </authorList>
    </citation>
    <scope>NUCLEOTIDE SEQUENCE [LARGE SCALE GENOMIC DNA]</scope>
    <source>
        <strain evidence="1 2">CECT 7022</strain>
    </source>
</reference>
<comment type="caution">
    <text evidence="1">The sequence shown here is derived from an EMBL/GenBank/DDBJ whole genome shotgun (WGS) entry which is preliminary data.</text>
</comment>
<sequence length="81" mass="9198">MPSKKEKHLLSLTPIRLHIVSVHSHKKRLPYQVQTLKRGADKTAYDVLHPAKRMFTSPNSLHLPSLQACHLITCSLCYLLG</sequence>
<dbReference type="EMBL" id="QJSW01000003">
    <property type="protein sequence ID" value="PYE50775.1"/>
    <property type="molecule type" value="Genomic_DNA"/>
</dbReference>
<proteinExistence type="predicted"/>
<gene>
    <name evidence="1" type="ORF">DFQ00_103193</name>
</gene>
<organism evidence="1 2">
    <name type="scientific">Paenibacillus barcinonensis</name>
    <dbReference type="NCBI Taxonomy" id="198119"/>
    <lineage>
        <taxon>Bacteria</taxon>
        <taxon>Bacillati</taxon>
        <taxon>Bacillota</taxon>
        <taxon>Bacilli</taxon>
        <taxon>Bacillales</taxon>
        <taxon>Paenibacillaceae</taxon>
        <taxon>Paenibacillus</taxon>
    </lineage>
</organism>
<name>A0A2V4WFZ6_PAEBA</name>
<dbReference type="Proteomes" id="UP000247790">
    <property type="component" value="Unassembled WGS sequence"/>
</dbReference>
<evidence type="ECO:0000313" key="1">
    <source>
        <dbReference type="EMBL" id="PYE50775.1"/>
    </source>
</evidence>
<evidence type="ECO:0000313" key="2">
    <source>
        <dbReference type="Proteomes" id="UP000247790"/>
    </source>
</evidence>